<evidence type="ECO:0000256" key="3">
    <source>
        <dbReference type="ARBA" id="ARBA00012438"/>
    </source>
</evidence>
<keyword evidence="11 12" id="KW-0472">Membrane</keyword>
<evidence type="ECO:0000256" key="7">
    <source>
        <dbReference type="ARBA" id="ARBA00022741"/>
    </source>
</evidence>
<feature type="transmembrane region" description="Helical" evidence="12">
    <location>
        <begin position="16"/>
        <end position="39"/>
    </location>
</feature>
<dbReference type="Proteomes" id="UP000681414">
    <property type="component" value="Unassembled WGS sequence"/>
</dbReference>
<accession>A0A942TGH7</accession>
<evidence type="ECO:0000313" key="15">
    <source>
        <dbReference type="EMBL" id="MBS4197621.1"/>
    </source>
</evidence>
<evidence type="ECO:0000256" key="12">
    <source>
        <dbReference type="SAM" id="Phobius"/>
    </source>
</evidence>
<keyword evidence="7" id="KW-0547">Nucleotide-binding</keyword>
<dbReference type="EC" id="2.7.13.3" evidence="3"/>
<evidence type="ECO:0000256" key="4">
    <source>
        <dbReference type="ARBA" id="ARBA00022475"/>
    </source>
</evidence>
<comment type="subcellular location">
    <subcellularLocation>
        <location evidence="2">Cell membrane</location>
        <topology evidence="2">Multi-pass membrane protein</topology>
    </subcellularLocation>
</comment>
<evidence type="ECO:0000256" key="5">
    <source>
        <dbReference type="ARBA" id="ARBA00022553"/>
    </source>
</evidence>
<dbReference type="PROSITE" id="PS50885">
    <property type="entry name" value="HAMP"/>
    <property type="match status" value="1"/>
</dbReference>
<dbReference type="InterPro" id="IPR003660">
    <property type="entry name" value="HAMP_dom"/>
</dbReference>
<dbReference type="GO" id="GO:0000155">
    <property type="term" value="F:phosphorelay sensor kinase activity"/>
    <property type="evidence" value="ECO:0007669"/>
    <property type="project" value="InterPro"/>
</dbReference>
<dbReference type="InterPro" id="IPR036890">
    <property type="entry name" value="HATPase_C_sf"/>
</dbReference>
<evidence type="ECO:0000259" key="13">
    <source>
        <dbReference type="PROSITE" id="PS50109"/>
    </source>
</evidence>
<keyword evidence="16" id="KW-1185">Reference proteome</keyword>
<feature type="domain" description="Histidine kinase" evidence="13">
    <location>
        <begin position="454"/>
        <end position="559"/>
    </location>
</feature>
<dbReference type="Pfam" id="PF02518">
    <property type="entry name" value="HATPase_c"/>
    <property type="match status" value="1"/>
</dbReference>
<dbReference type="GO" id="GO:0005886">
    <property type="term" value="C:plasma membrane"/>
    <property type="evidence" value="ECO:0007669"/>
    <property type="project" value="UniProtKB-SubCell"/>
</dbReference>
<evidence type="ECO:0000256" key="2">
    <source>
        <dbReference type="ARBA" id="ARBA00004651"/>
    </source>
</evidence>
<feature type="domain" description="HAMP" evidence="14">
    <location>
        <begin position="292"/>
        <end position="344"/>
    </location>
</feature>
<organism evidence="15 16">
    <name type="scientific">Lederbergia citri</name>
    <dbReference type="NCBI Taxonomy" id="2833580"/>
    <lineage>
        <taxon>Bacteria</taxon>
        <taxon>Bacillati</taxon>
        <taxon>Bacillota</taxon>
        <taxon>Bacilli</taxon>
        <taxon>Bacillales</taxon>
        <taxon>Bacillaceae</taxon>
        <taxon>Lederbergia</taxon>
    </lineage>
</organism>
<dbReference type="AlphaFoldDB" id="A0A942TGH7"/>
<proteinExistence type="predicted"/>
<dbReference type="Gene3D" id="3.30.565.10">
    <property type="entry name" value="Histidine kinase-like ATPase, C-terminal domain"/>
    <property type="match status" value="1"/>
</dbReference>
<reference evidence="15 16" key="1">
    <citation type="submission" date="2021-05" db="EMBL/GenBank/DDBJ databases">
        <title>Novel Bacillus species.</title>
        <authorList>
            <person name="Liu G."/>
        </authorList>
    </citation>
    <scope>NUCLEOTIDE SEQUENCE [LARGE SCALE GENOMIC DNA]</scope>
    <source>
        <strain evidence="16">FJAT-49780</strain>
    </source>
</reference>
<evidence type="ECO:0000313" key="16">
    <source>
        <dbReference type="Proteomes" id="UP000681414"/>
    </source>
</evidence>
<protein>
    <recommendedName>
        <fullName evidence="3">histidine kinase</fullName>
        <ecNumber evidence="3">2.7.13.3</ecNumber>
    </recommendedName>
</protein>
<dbReference type="RefSeq" id="WP_213126835.1">
    <property type="nucleotide sequence ID" value="NZ_JAGYPG010000004.1"/>
</dbReference>
<dbReference type="Pfam" id="PF06580">
    <property type="entry name" value="His_kinase"/>
    <property type="match status" value="1"/>
</dbReference>
<dbReference type="SUPFAM" id="SSF55874">
    <property type="entry name" value="ATPase domain of HSP90 chaperone/DNA topoisomerase II/histidine kinase"/>
    <property type="match status" value="1"/>
</dbReference>
<dbReference type="SMART" id="SM00387">
    <property type="entry name" value="HATPase_c"/>
    <property type="match status" value="1"/>
</dbReference>
<evidence type="ECO:0000256" key="1">
    <source>
        <dbReference type="ARBA" id="ARBA00000085"/>
    </source>
</evidence>
<name>A0A942TGH7_9BACI</name>
<dbReference type="PROSITE" id="PS50109">
    <property type="entry name" value="HIS_KIN"/>
    <property type="match status" value="1"/>
</dbReference>
<evidence type="ECO:0000256" key="9">
    <source>
        <dbReference type="ARBA" id="ARBA00022840"/>
    </source>
</evidence>
<keyword evidence="6" id="KW-0808">Transferase</keyword>
<keyword evidence="10" id="KW-0902">Two-component regulatory system</keyword>
<keyword evidence="4" id="KW-1003">Cell membrane</keyword>
<dbReference type="InterPro" id="IPR010559">
    <property type="entry name" value="Sig_transdc_His_kin_internal"/>
</dbReference>
<sequence>MIIIRGLKINSLKKKILLWFVVISSIVVFFHLVVFQQWISSIIQEKSDSYFRETVRQIGKRVEMQYQKIDEDVNKIKNNQVIKNYLKDIENDRVNFNIAKFKITKEIFKLSNLDMIDNIYIIPVNYKPMNLYYSSPIFEIDQQTRKILESFDEHKANDVIWSTETSPLKNTVMMFIHDNGELLGLLRVDVSEKILKQMDEVQLGYEGNIYLVKDHKVIFAKNRDLINKSKTILSQISGTKVSYLLDYHGWELIGVVPDTEIVTQVQEINHILLIMVLAILTAIFIFAMITARLILRPLKKILGGIEKVQQGNLDVVIEDTQNDEYSTIIHHFNYMVEKVNTLIQTVYKKQLLNRKAEMANLQSKLNPHFLYNTLDMIYWMLIMKDDEQTGDVIRVLSDILRYSITHQDDFVTVGEDMYQLENYLHIQSLRYEEKLQYSFHIDPSISEKKIPKLLIQPLVENSIKYAFREMKDGGKIQIIGYGEENDIIFNVVDNGCGMSKDQLELLYKKMSQKEEGVGGIGIWLVQQRIKYFFGENYGVSIDSSINQGTKITVTLKKRADFKEEYWTETNYSETNNLIKRGEDIA</sequence>
<evidence type="ECO:0000259" key="14">
    <source>
        <dbReference type="PROSITE" id="PS50885"/>
    </source>
</evidence>
<dbReference type="Pfam" id="PF00672">
    <property type="entry name" value="HAMP"/>
    <property type="match status" value="1"/>
</dbReference>
<evidence type="ECO:0000256" key="6">
    <source>
        <dbReference type="ARBA" id="ARBA00022679"/>
    </source>
</evidence>
<keyword evidence="8 15" id="KW-0418">Kinase</keyword>
<dbReference type="InterPro" id="IPR003594">
    <property type="entry name" value="HATPase_dom"/>
</dbReference>
<evidence type="ECO:0000256" key="11">
    <source>
        <dbReference type="ARBA" id="ARBA00023136"/>
    </source>
</evidence>
<keyword evidence="12" id="KW-1133">Transmembrane helix</keyword>
<evidence type="ECO:0000256" key="8">
    <source>
        <dbReference type="ARBA" id="ARBA00022777"/>
    </source>
</evidence>
<dbReference type="InterPro" id="IPR050640">
    <property type="entry name" value="Bact_2-comp_sensor_kinase"/>
</dbReference>
<feature type="transmembrane region" description="Helical" evidence="12">
    <location>
        <begin position="271"/>
        <end position="295"/>
    </location>
</feature>
<dbReference type="EMBL" id="JAGYPG010000004">
    <property type="protein sequence ID" value="MBS4197621.1"/>
    <property type="molecule type" value="Genomic_DNA"/>
</dbReference>
<comment type="catalytic activity">
    <reaction evidence="1">
        <text>ATP + protein L-histidine = ADP + protein N-phospho-L-histidine.</text>
        <dbReference type="EC" id="2.7.13.3"/>
    </reaction>
</comment>
<evidence type="ECO:0000256" key="10">
    <source>
        <dbReference type="ARBA" id="ARBA00023012"/>
    </source>
</evidence>
<dbReference type="GO" id="GO:0005524">
    <property type="term" value="F:ATP binding"/>
    <property type="evidence" value="ECO:0007669"/>
    <property type="project" value="UniProtKB-KW"/>
</dbReference>
<keyword evidence="5" id="KW-0597">Phosphoprotein</keyword>
<dbReference type="SMART" id="SM00304">
    <property type="entry name" value="HAMP"/>
    <property type="match status" value="1"/>
</dbReference>
<dbReference type="Gene3D" id="6.10.340.10">
    <property type="match status" value="1"/>
</dbReference>
<dbReference type="SUPFAM" id="SSF158472">
    <property type="entry name" value="HAMP domain-like"/>
    <property type="match status" value="1"/>
</dbReference>
<dbReference type="PANTHER" id="PTHR34220:SF7">
    <property type="entry name" value="SENSOR HISTIDINE KINASE YPDA"/>
    <property type="match status" value="1"/>
</dbReference>
<keyword evidence="12" id="KW-0812">Transmembrane</keyword>
<comment type="caution">
    <text evidence="15">The sequence shown here is derived from an EMBL/GenBank/DDBJ whole genome shotgun (WGS) entry which is preliminary data.</text>
</comment>
<dbReference type="PANTHER" id="PTHR34220">
    <property type="entry name" value="SENSOR HISTIDINE KINASE YPDA"/>
    <property type="match status" value="1"/>
</dbReference>
<gene>
    <name evidence="15" type="ORF">KHA97_21475</name>
</gene>
<dbReference type="CDD" id="cd06225">
    <property type="entry name" value="HAMP"/>
    <property type="match status" value="1"/>
</dbReference>
<keyword evidence="9" id="KW-0067">ATP-binding</keyword>
<dbReference type="InterPro" id="IPR005467">
    <property type="entry name" value="His_kinase_dom"/>
</dbReference>